<dbReference type="RefSeq" id="WP_024086630.1">
    <property type="nucleotide sequence ID" value="NC_023076.1"/>
</dbReference>
<evidence type="ECO:0000313" key="1">
    <source>
        <dbReference type="EMBL" id="AHC87235.1"/>
    </source>
</evidence>
<dbReference type="KEGG" id="pmot:X970_07400"/>
<sequence length="197" mass="21848">MTPEELLAELKATSKPRTHKTLDAVYMACKEQRERGSTDFSYAMISRVGKAYGVPATQSLHNAGGANYRALIDSFAPKVGPKEPKATGPYGWIEALPTGETKLLAKMLLAELKAAQRIIKEVLPSNRVFEIDLRQQPAAQFKLLPGERRALEYISSEAFFTKRSLTRGPRGEVYGPNDDELFRPGTMNAIDKALKHL</sequence>
<evidence type="ECO:0000313" key="2">
    <source>
        <dbReference type="Proteomes" id="UP000018660"/>
    </source>
</evidence>
<dbReference type="NCBIfam" id="NF040692">
    <property type="entry name" value="recomb_assoc"/>
    <property type="match status" value="1"/>
</dbReference>
<gene>
    <name evidence="1" type="ORF">X970_07400</name>
</gene>
<reference evidence="1 2" key="1">
    <citation type="submission" date="2013-12" db="EMBL/GenBank/DDBJ databases">
        <title>Complete Genomes of Pseudomonas monteilii SB3078 and SB3101, two Benzene, Toluene and Ethylbenzene Degrading Bacteria used for Bioaugmentation.</title>
        <authorList>
            <person name="Dueholm M.S."/>
            <person name="Albertsen M."/>
            <person name="D'Imperio S."/>
            <person name="Tale V.P."/>
            <person name="Lewis D."/>
            <person name="Nilsen P.H."/>
            <person name="Nielsen J.L."/>
        </authorList>
    </citation>
    <scope>NUCLEOTIDE SEQUENCE [LARGE SCALE GENOMIC DNA]</scope>
    <source>
        <strain evidence="1 2">SB3101</strain>
    </source>
</reference>
<dbReference type="PATRIC" id="fig|1435058.3.peg.1446"/>
<dbReference type="EMBL" id="CP006979">
    <property type="protein sequence ID" value="AHC87235.1"/>
    <property type="molecule type" value="Genomic_DNA"/>
</dbReference>
<dbReference type="AlphaFoldDB" id="V9V074"/>
<protein>
    <submittedName>
        <fullName evidence="1">Uncharacterized protein</fullName>
    </submittedName>
</protein>
<name>V9V074_9PSED</name>
<proteinExistence type="predicted"/>
<accession>V9V074</accession>
<organism evidence="1 2">
    <name type="scientific">Pseudomonas monteilii SB3101</name>
    <dbReference type="NCBI Taxonomy" id="1435058"/>
    <lineage>
        <taxon>Bacteria</taxon>
        <taxon>Pseudomonadati</taxon>
        <taxon>Pseudomonadota</taxon>
        <taxon>Gammaproteobacteria</taxon>
        <taxon>Pseudomonadales</taxon>
        <taxon>Pseudomonadaceae</taxon>
        <taxon>Pseudomonas</taxon>
    </lineage>
</organism>
<dbReference type="HOGENOM" id="CLU_105727_0_0_6"/>
<dbReference type="Proteomes" id="UP000018660">
    <property type="component" value="Chromosome"/>
</dbReference>
<dbReference type="InterPro" id="IPR048061">
    <property type="entry name" value="GmtX-like"/>
</dbReference>